<dbReference type="EMBL" id="CP036498">
    <property type="protein sequence ID" value="QUS41334.1"/>
    <property type="molecule type" value="Genomic_DNA"/>
</dbReference>
<proteinExistence type="predicted"/>
<dbReference type="Proteomes" id="UP000682843">
    <property type="component" value="Chromosome"/>
</dbReference>
<feature type="region of interest" description="Disordered" evidence="1">
    <location>
        <begin position="1"/>
        <end position="32"/>
    </location>
</feature>
<name>A0ABX8ACP9_9BRAD</name>
<evidence type="ECO:0000313" key="2">
    <source>
        <dbReference type="EMBL" id="QUS41334.1"/>
    </source>
</evidence>
<dbReference type="RefSeq" id="WP_211909963.1">
    <property type="nucleotide sequence ID" value="NZ_CP036498.1"/>
</dbReference>
<reference evidence="2 3" key="1">
    <citation type="submission" date="2019-02" db="EMBL/GenBank/DDBJ databases">
        <title>Emended description of the genus Rhodopseudomonas and description of Rhodopseudomonas albus sp. nov., a non-phototrophic, heavy-metal-tolerant bacterium isolated from garden soil.</title>
        <authorList>
            <person name="Bao Z."/>
            <person name="Cao W.W."/>
            <person name="Sato Y."/>
            <person name="Nishizawa T."/>
            <person name="Zhao J."/>
            <person name="Guo Y."/>
            <person name="Ohta H."/>
        </authorList>
    </citation>
    <scope>NUCLEOTIDE SEQUENCE [LARGE SCALE GENOMIC DNA]</scope>
    <source>
        <strain evidence="2 3">SK50-23</strain>
    </source>
</reference>
<dbReference type="Pfam" id="PF10636">
    <property type="entry name" value="hemP"/>
    <property type="match status" value="1"/>
</dbReference>
<protein>
    <submittedName>
        <fullName evidence="2">Hemin uptake protein HemP</fullName>
    </submittedName>
</protein>
<dbReference type="InterPro" id="IPR019600">
    <property type="entry name" value="Hemin_uptake_protein_HemP"/>
</dbReference>
<feature type="compositionally biased region" description="Polar residues" evidence="1">
    <location>
        <begin position="1"/>
        <end position="10"/>
    </location>
</feature>
<organism evidence="2 3">
    <name type="scientific">Tardiphaga alba</name>
    <dbReference type="NCBI Taxonomy" id="340268"/>
    <lineage>
        <taxon>Bacteria</taxon>
        <taxon>Pseudomonadati</taxon>
        <taxon>Pseudomonadota</taxon>
        <taxon>Alphaproteobacteria</taxon>
        <taxon>Hyphomicrobiales</taxon>
        <taxon>Nitrobacteraceae</taxon>
        <taxon>Tardiphaga</taxon>
    </lineage>
</organism>
<evidence type="ECO:0000256" key="1">
    <source>
        <dbReference type="SAM" id="MobiDB-lite"/>
    </source>
</evidence>
<gene>
    <name evidence="2" type="primary">hemP</name>
    <name evidence="2" type="ORF">RPMA_22675</name>
</gene>
<keyword evidence="3" id="KW-1185">Reference proteome</keyword>
<evidence type="ECO:0000313" key="3">
    <source>
        <dbReference type="Proteomes" id="UP000682843"/>
    </source>
</evidence>
<dbReference type="Gene3D" id="2.10.70.10">
    <property type="entry name" value="Complement Module, domain 1"/>
    <property type="match status" value="1"/>
</dbReference>
<sequence>MDTGSHNGSAASHPKPFSEDKPSAGRNVAVNGDRMDSKELFADQRELLITHGDDTYRLRLTFQNKLILTK</sequence>
<accession>A0ABX8ACP9</accession>